<dbReference type="InterPro" id="IPR038657">
    <property type="entry name" value="Ribosomal_bL19_sf"/>
</dbReference>
<dbReference type="InterPro" id="IPR018257">
    <property type="entry name" value="Ribosomal_bL19_CS"/>
</dbReference>
<dbReference type="PANTHER" id="PTHR15680">
    <property type="entry name" value="RIBOSOMAL PROTEIN L19"/>
    <property type="match status" value="1"/>
</dbReference>
<evidence type="ECO:0000313" key="5">
    <source>
        <dbReference type="EMBL" id="PIP23100.1"/>
    </source>
</evidence>
<dbReference type="EMBL" id="PCRO01000007">
    <property type="protein sequence ID" value="PIP23100.1"/>
    <property type="molecule type" value="Genomic_DNA"/>
</dbReference>
<evidence type="ECO:0000256" key="4">
    <source>
        <dbReference type="RuleBase" id="RU000559"/>
    </source>
</evidence>
<dbReference type="Proteomes" id="UP000229976">
    <property type="component" value="Unassembled WGS sequence"/>
</dbReference>
<dbReference type="GO" id="GO:0003735">
    <property type="term" value="F:structural constituent of ribosome"/>
    <property type="evidence" value="ECO:0007669"/>
    <property type="project" value="InterPro"/>
</dbReference>
<dbReference type="AlphaFoldDB" id="A0A2G9YV38"/>
<dbReference type="PANTHER" id="PTHR15680:SF9">
    <property type="entry name" value="LARGE RIBOSOMAL SUBUNIT PROTEIN BL19M"/>
    <property type="match status" value="1"/>
</dbReference>
<dbReference type="PROSITE" id="PS01015">
    <property type="entry name" value="RIBOSOMAL_L19"/>
    <property type="match status" value="1"/>
</dbReference>
<protein>
    <recommendedName>
        <fullName evidence="4">50S ribosomal protein L19</fullName>
    </recommendedName>
</protein>
<comment type="function">
    <text evidence="4">This protein is located at the 30S-50S ribosomal subunit interface and may play a role in the structure and function of the aminoacyl-tRNA binding site.</text>
</comment>
<evidence type="ECO:0000313" key="6">
    <source>
        <dbReference type="Proteomes" id="UP000229976"/>
    </source>
</evidence>
<evidence type="ECO:0000256" key="1">
    <source>
        <dbReference type="ARBA" id="ARBA00005781"/>
    </source>
</evidence>
<dbReference type="SUPFAM" id="SSF50104">
    <property type="entry name" value="Translation proteins SH3-like domain"/>
    <property type="match status" value="1"/>
</dbReference>
<dbReference type="Pfam" id="PF01245">
    <property type="entry name" value="Ribosomal_L19"/>
    <property type="match status" value="1"/>
</dbReference>
<dbReference type="InterPro" id="IPR001857">
    <property type="entry name" value="Ribosomal_bL19"/>
</dbReference>
<evidence type="ECO:0000256" key="2">
    <source>
        <dbReference type="ARBA" id="ARBA00022980"/>
    </source>
</evidence>
<evidence type="ECO:0000256" key="3">
    <source>
        <dbReference type="ARBA" id="ARBA00023274"/>
    </source>
</evidence>
<keyword evidence="2 5" id="KW-0689">Ribosomal protein</keyword>
<sequence>MTNKLQEFNQKQSIKEFADVRPGDTVKVFQKVKDKDNKERIQIFEGLVIDRKHGKGVSSTITVRKIIADIGVEIIFPTQSPNIEKVEIIKRGKVRRAKLFYLRGTKGKKSRLKSLEIPEQTVVEEPEKPEAKKEEA</sequence>
<keyword evidence="3 4" id="KW-0687">Ribonucleoprotein</keyword>
<reference evidence="5 6" key="1">
    <citation type="submission" date="2017-09" db="EMBL/GenBank/DDBJ databases">
        <title>Depth-based differentiation of microbial function through sediment-hosted aquifers and enrichment of novel symbionts in the deep terrestrial subsurface.</title>
        <authorList>
            <person name="Probst A.J."/>
            <person name="Ladd B."/>
            <person name="Jarett J.K."/>
            <person name="Geller-Mcgrath D.E."/>
            <person name="Sieber C.M."/>
            <person name="Emerson J.B."/>
            <person name="Anantharaman K."/>
            <person name="Thomas B.C."/>
            <person name="Malmstrom R."/>
            <person name="Stieglmeier M."/>
            <person name="Klingl A."/>
            <person name="Woyke T."/>
            <person name="Ryan C.M."/>
            <person name="Banfield J.F."/>
        </authorList>
    </citation>
    <scope>NUCLEOTIDE SEQUENCE [LARGE SCALE GENOMIC DNA]</scope>
    <source>
        <strain evidence="5">CG23_combo_of_CG06-09_8_20_14_all_39_17</strain>
    </source>
</reference>
<dbReference type="GO" id="GO:0006412">
    <property type="term" value="P:translation"/>
    <property type="evidence" value="ECO:0007669"/>
    <property type="project" value="InterPro"/>
</dbReference>
<dbReference type="PIRSF" id="PIRSF002191">
    <property type="entry name" value="Ribosomal_L19"/>
    <property type="match status" value="1"/>
</dbReference>
<dbReference type="PRINTS" id="PR00061">
    <property type="entry name" value="RIBOSOMALL19"/>
</dbReference>
<dbReference type="InterPro" id="IPR008991">
    <property type="entry name" value="Translation_prot_SH3-like_sf"/>
</dbReference>
<organism evidence="5 6">
    <name type="scientific">Candidatus Nealsonbacteria bacterium CG23_combo_of_CG06-09_8_20_14_all_39_17</name>
    <dbReference type="NCBI Taxonomy" id="1974722"/>
    <lineage>
        <taxon>Bacteria</taxon>
        <taxon>Candidatus Nealsoniibacteriota</taxon>
    </lineage>
</organism>
<dbReference type="Gene3D" id="2.30.30.790">
    <property type="match status" value="1"/>
</dbReference>
<proteinExistence type="inferred from homology"/>
<accession>A0A2G9YV38</accession>
<name>A0A2G9YV38_9BACT</name>
<dbReference type="GO" id="GO:0022625">
    <property type="term" value="C:cytosolic large ribosomal subunit"/>
    <property type="evidence" value="ECO:0007669"/>
    <property type="project" value="TreeGrafter"/>
</dbReference>
<comment type="similarity">
    <text evidence="1 4">Belongs to the bacterial ribosomal protein bL19 family.</text>
</comment>
<dbReference type="NCBIfam" id="TIGR01024">
    <property type="entry name" value="rplS_bact"/>
    <property type="match status" value="1"/>
</dbReference>
<comment type="caution">
    <text evidence="5">The sequence shown here is derived from an EMBL/GenBank/DDBJ whole genome shotgun (WGS) entry which is preliminary data.</text>
</comment>
<gene>
    <name evidence="5" type="ORF">COX37_00375</name>
</gene>